<gene>
    <name evidence="3" type="ORF">PoB_006474600</name>
</gene>
<dbReference type="AlphaFoldDB" id="A0AAV4D2C0"/>
<reference evidence="3 4" key="1">
    <citation type="journal article" date="2021" name="Elife">
        <title>Chloroplast acquisition without the gene transfer in kleptoplastic sea slugs, Plakobranchus ocellatus.</title>
        <authorList>
            <person name="Maeda T."/>
            <person name="Takahashi S."/>
            <person name="Yoshida T."/>
            <person name="Shimamura S."/>
            <person name="Takaki Y."/>
            <person name="Nagai Y."/>
            <person name="Toyoda A."/>
            <person name="Suzuki Y."/>
            <person name="Arimoto A."/>
            <person name="Ishii H."/>
            <person name="Satoh N."/>
            <person name="Nishiyama T."/>
            <person name="Hasebe M."/>
            <person name="Maruyama T."/>
            <person name="Minagawa J."/>
            <person name="Obokata J."/>
            <person name="Shigenobu S."/>
        </authorList>
    </citation>
    <scope>NUCLEOTIDE SEQUENCE [LARGE SCALE GENOMIC DNA]</scope>
</reference>
<feature type="compositionally biased region" description="Polar residues" evidence="2">
    <location>
        <begin position="58"/>
        <end position="69"/>
    </location>
</feature>
<feature type="region of interest" description="Disordered" evidence="2">
    <location>
        <begin position="58"/>
        <end position="77"/>
    </location>
</feature>
<keyword evidence="4" id="KW-1185">Reference proteome</keyword>
<organism evidence="3 4">
    <name type="scientific">Plakobranchus ocellatus</name>
    <dbReference type="NCBI Taxonomy" id="259542"/>
    <lineage>
        <taxon>Eukaryota</taxon>
        <taxon>Metazoa</taxon>
        <taxon>Spiralia</taxon>
        <taxon>Lophotrochozoa</taxon>
        <taxon>Mollusca</taxon>
        <taxon>Gastropoda</taxon>
        <taxon>Heterobranchia</taxon>
        <taxon>Euthyneura</taxon>
        <taxon>Panpulmonata</taxon>
        <taxon>Sacoglossa</taxon>
        <taxon>Placobranchoidea</taxon>
        <taxon>Plakobranchidae</taxon>
        <taxon>Plakobranchus</taxon>
    </lineage>
</organism>
<evidence type="ECO:0000256" key="2">
    <source>
        <dbReference type="SAM" id="MobiDB-lite"/>
    </source>
</evidence>
<protein>
    <submittedName>
        <fullName evidence="3">Uncharacterized protein</fullName>
    </submittedName>
</protein>
<name>A0AAV4D2C0_9GAST</name>
<accession>A0AAV4D2C0</accession>
<evidence type="ECO:0000256" key="1">
    <source>
        <dbReference type="SAM" id="Coils"/>
    </source>
</evidence>
<dbReference type="EMBL" id="BLXT01007309">
    <property type="protein sequence ID" value="GFO38241.1"/>
    <property type="molecule type" value="Genomic_DNA"/>
</dbReference>
<evidence type="ECO:0000313" key="4">
    <source>
        <dbReference type="Proteomes" id="UP000735302"/>
    </source>
</evidence>
<keyword evidence="1" id="KW-0175">Coiled coil</keyword>
<sequence>MIDSQNTINNLQLHLENQEKSIELLKDSLKRQEVHNKKSEAKIQELERKIKVLLSSPTSSSNYHITPTRQSKDDSTISPYQDILHSKQRMSYCDVFVQASTSSLGQSFKIKLPLISTQAFSSS</sequence>
<dbReference type="Proteomes" id="UP000735302">
    <property type="component" value="Unassembled WGS sequence"/>
</dbReference>
<evidence type="ECO:0000313" key="3">
    <source>
        <dbReference type="EMBL" id="GFO38241.1"/>
    </source>
</evidence>
<comment type="caution">
    <text evidence="3">The sequence shown here is derived from an EMBL/GenBank/DDBJ whole genome shotgun (WGS) entry which is preliminary data.</text>
</comment>
<feature type="coiled-coil region" evidence="1">
    <location>
        <begin position="8"/>
        <end position="56"/>
    </location>
</feature>
<proteinExistence type="predicted"/>